<dbReference type="InterPro" id="IPR005162">
    <property type="entry name" value="Retrotrans_gag_dom"/>
</dbReference>
<evidence type="ECO:0000313" key="3">
    <source>
        <dbReference type="Proteomes" id="UP000321393"/>
    </source>
</evidence>
<gene>
    <name evidence="2" type="ORF">E6C27_scaffold280G004040</name>
</gene>
<evidence type="ECO:0000313" key="2">
    <source>
        <dbReference type="EMBL" id="KAA0057514.1"/>
    </source>
</evidence>
<accession>A0A5A7UQY5</accession>
<keyword evidence="2" id="KW-0645">Protease</keyword>
<protein>
    <submittedName>
        <fullName evidence="2">Gag protease polyprotein</fullName>
    </submittedName>
</protein>
<dbReference type="AlphaFoldDB" id="A0A5A7UQY5"/>
<feature type="domain" description="Retrotransposon gag" evidence="1">
    <location>
        <begin position="8"/>
        <end position="74"/>
    </location>
</feature>
<dbReference type="Proteomes" id="UP000321393">
    <property type="component" value="Unassembled WGS sequence"/>
</dbReference>
<sequence length="232" mass="25828">MLSGDVNQITWEQFKENLYAKFFSASLRYAKQKEFLNLEQCDMTVEQYDADFDMMSPFAPDVVTNEVAKTDKFVSVDMSLHERVDPSEAAVKGCVRSHRGRCLVGSGGRLFATTCQEAEQAGIMVIGMDWLSANHASINCSLKEVVFNSSLKASFKYNGEGTVVLPKVISTMKVSNLLNQSTWSILASVVDTREPEVSLSSEPVVREYPDIFSNELSGLPPPREMDFAIELE</sequence>
<keyword evidence="2" id="KW-0378">Hydrolase</keyword>
<comment type="caution">
    <text evidence="2">The sequence shown here is derived from an EMBL/GenBank/DDBJ whole genome shotgun (WGS) entry which is preliminary data.</text>
</comment>
<dbReference type="PANTHER" id="PTHR15503">
    <property type="entry name" value="LDOC1 RELATED"/>
    <property type="match status" value="1"/>
</dbReference>
<organism evidence="2 3">
    <name type="scientific">Cucumis melo var. makuwa</name>
    <name type="common">Oriental melon</name>
    <dbReference type="NCBI Taxonomy" id="1194695"/>
    <lineage>
        <taxon>Eukaryota</taxon>
        <taxon>Viridiplantae</taxon>
        <taxon>Streptophyta</taxon>
        <taxon>Embryophyta</taxon>
        <taxon>Tracheophyta</taxon>
        <taxon>Spermatophyta</taxon>
        <taxon>Magnoliopsida</taxon>
        <taxon>eudicotyledons</taxon>
        <taxon>Gunneridae</taxon>
        <taxon>Pentapetalae</taxon>
        <taxon>rosids</taxon>
        <taxon>fabids</taxon>
        <taxon>Cucurbitales</taxon>
        <taxon>Cucurbitaceae</taxon>
        <taxon>Benincaseae</taxon>
        <taxon>Cucumis</taxon>
    </lineage>
</organism>
<evidence type="ECO:0000259" key="1">
    <source>
        <dbReference type="Pfam" id="PF03732"/>
    </source>
</evidence>
<dbReference type="PANTHER" id="PTHR15503:SF45">
    <property type="entry name" value="RNA-DIRECTED DNA POLYMERASE HOMOLOG"/>
    <property type="match status" value="1"/>
</dbReference>
<dbReference type="GO" id="GO:0006508">
    <property type="term" value="P:proteolysis"/>
    <property type="evidence" value="ECO:0007669"/>
    <property type="project" value="UniProtKB-KW"/>
</dbReference>
<dbReference type="EMBL" id="SSTE01007195">
    <property type="protein sequence ID" value="KAA0057514.1"/>
    <property type="molecule type" value="Genomic_DNA"/>
</dbReference>
<name>A0A5A7UQY5_CUCMM</name>
<dbReference type="InterPro" id="IPR032567">
    <property type="entry name" value="RTL1-rel"/>
</dbReference>
<dbReference type="GO" id="GO:0008233">
    <property type="term" value="F:peptidase activity"/>
    <property type="evidence" value="ECO:0007669"/>
    <property type="project" value="UniProtKB-KW"/>
</dbReference>
<dbReference type="Pfam" id="PF03732">
    <property type="entry name" value="Retrotrans_gag"/>
    <property type="match status" value="1"/>
</dbReference>
<reference evidence="2 3" key="1">
    <citation type="submission" date="2019-08" db="EMBL/GenBank/DDBJ databases">
        <title>Draft genome sequences of two oriental melons (Cucumis melo L. var makuwa).</title>
        <authorList>
            <person name="Kwon S.-Y."/>
        </authorList>
    </citation>
    <scope>NUCLEOTIDE SEQUENCE [LARGE SCALE GENOMIC DNA]</scope>
    <source>
        <strain evidence="3">cv. SW 3</strain>
        <tissue evidence="2">Leaf</tissue>
    </source>
</reference>
<proteinExistence type="predicted"/>
<dbReference type="OrthoDB" id="913391at2759"/>